<protein>
    <submittedName>
        <fullName evidence="1">Uncharacterized protein</fullName>
    </submittedName>
</protein>
<accession>A0AAV8RN89</accession>
<name>A0AAV8RN89_ENSVE</name>
<comment type="caution">
    <text evidence="1">The sequence shown here is derived from an EMBL/GenBank/DDBJ whole genome shotgun (WGS) entry which is preliminary data.</text>
</comment>
<evidence type="ECO:0000313" key="1">
    <source>
        <dbReference type="EMBL" id="KAJ8506736.1"/>
    </source>
</evidence>
<dbReference type="Proteomes" id="UP001222027">
    <property type="component" value="Unassembled WGS sequence"/>
</dbReference>
<proteinExistence type="predicted"/>
<gene>
    <name evidence="1" type="ORF">OPV22_007622</name>
</gene>
<dbReference type="EMBL" id="JAQQAF010000002">
    <property type="protein sequence ID" value="KAJ8506736.1"/>
    <property type="molecule type" value="Genomic_DNA"/>
</dbReference>
<evidence type="ECO:0000313" key="2">
    <source>
        <dbReference type="Proteomes" id="UP001222027"/>
    </source>
</evidence>
<sequence>MGQGGLQGGNTAEKRMNERVSLMLIELPRRRMVVAVVSTTVLVILEKGMKWGWGLQGFEWGLMGVKRGRGLGLEEELGGEGLEEVIRCGERRWRRRVVGRAAGAVTATRTAATALICWAVVVVVVAEVVRGRHWAEIDGEEGDLRWLLPMRKWTR</sequence>
<keyword evidence="2" id="KW-1185">Reference proteome</keyword>
<dbReference type="AlphaFoldDB" id="A0AAV8RN89"/>
<reference evidence="1 2" key="1">
    <citation type="submission" date="2022-12" db="EMBL/GenBank/DDBJ databases">
        <title>Chromosome-scale assembly of the Ensete ventricosum genome.</title>
        <authorList>
            <person name="Dussert Y."/>
            <person name="Stocks J."/>
            <person name="Wendawek A."/>
            <person name="Woldeyes F."/>
            <person name="Nichols R.A."/>
            <person name="Borrell J.S."/>
        </authorList>
    </citation>
    <scope>NUCLEOTIDE SEQUENCE [LARGE SCALE GENOMIC DNA]</scope>
    <source>
        <strain evidence="2">cv. Maze</strain>
        <tissue evidence="1">Seeds</tissue>
    </source>
</reference>
<organism evidence="1 2">
    <name type="scientific">Ensete ventricosum</name>
    <name type="common">Abyssinian banana</name>
    <name type="synonym">Musa ensete</name>
    <dbReference type="NCBI Taxonomy" id="4639"/>
    <lineage>
        <taxon>Eukaryota</taxon>
        <taxon>Viridiplantae</taxon>
        <taxon>Streptophyta</taxon>
        <taxon>Embryophyta</taxon>
        <taxon>Tracheophyta</taxon>
        <taxon>Spermatophyta</taxon>
        <taxon>Magnoliopsida</taxon>
        <taxon>Liliopsida</taxon>
        <taxon>Zingiberales</taxon>
        <taxon>Musaceae</taxon>
        <taxon>Ensete</taxon>
    </lineage>
</organism>